<evidence type="ECO:0000313" key="2">
    <source>
        <dbReference type="EMBL" id="EFN78843.1"/>
    </source>
</evidence>
<feature type="compositionally biased region" description="Basic residues" evidence="1">
    <location>
        <begin position="79"/>
        <end position="88"/>
    </location>
</feature>
<dbReference type="Proteomes" id="UP000008237">
    <property type="component" value="Unassembled WGS sequence"/>
</dbReference>
<reference evidence="2 3" key="1">
    <citation type="journal article" date="2010" name="Science">
        <title>Genomic comparison of the ants Camponotus floridanus and Harpegnathos saltator.</title>
        <authorList>
            <person name="Bonasio R."/>
            <person name="Zhang G."/>
            <person name="Ye C."/>
            <person name="Mutti N.S."/>
            <person name="Fang X."/>
            <person name="Qin N."/>
            <person name="Donahue G."/>
            <person name="Yang P."/>
            <person name="Li Q."/>
            <person name="Li C."/>
            <person name="Zhang P."/>
            <person name="Huang Z."/>
            <person name="Berger S.L."/>
            <person name="Reinberg D."/>
            <person name="Wang J."/>
            <person name="Liebig J."/>
        </authorList>
    </citation>
    <scope>NUCLEOTIDE SEQUENCE [LARGE SCALE GENOMIC DNA]</scope>
    <source>
        <strain evidence="2 3">R22 G/1</strain>
    </source>
</reference>
<evidence type="ECO:0000313" key="3">
    <source>
        <dbReference type="Proteomes" id="UP000008237"/>
    </source>
</evidence>
<accession>E2BZM8</accession>
<protein>
    <submittedName>
        <fullName evidence="2">Uncharacterized protein</fullName>
    </submittedName>
</protein>
<name>E2BZM8_HARSA</name>
<dbReference type="EMBL" id="GL451645">
    <property type="protein sequence ID" value="EFN78843.1"/>
    <property type="molecule type" value="Genomic_DNA"/>
</dbReference>
<keyword evidence="3" id="KW-1185">Reference proteome</keyword>
<sequence length="116" mass="13097">MEDYSRENISNSHQRAVRKDYLLPLIQPENDQFQTEQAVRQCGAHTVHQIEEIVSFGTGNDISELKSLSDTQGDGPKHSTQKGIRKPRPNADRAQSEFNGRADSGDRETHFAFGRD</sequence>
<feature type="region of interest" description="Disordered" evidence="1">
    <location>
        <begin position="64"/>
        <end position="116"/>
    </location>
</feature>
<organism evidence="3">
    <name type="scientific">Harpegnathos saltator</name>
    <name type="common">Jerdon's jumping ant</name>
    <dbReference type="NCBI Taxonomy" id="610380"/>
    <lineage>
        <taxon>Eukaryota</taxon>
        <taxon>Metazoa</taxon>
        <taxon>Ecdysozoa</taxon>
        <taxon>Arthropoda</taxon>
        <taxon>Hexapoda</taxon>
        <taxon>Insecta</taxon>
        <taxon>Pterygota</taxon>
        <taxon>Neoptera</taxon>
        <taxon>Endopterygota</taxon>
        <taxon>Hymenoptera</taxon>
        <taxon>Apocrita</taxon>
        <taxon>Aculeata</taxon>
        <taxon>Formicoidea</taxon>
        <taxon>Formicidae</taxon>
        <taxon>Ponerinae</taxon>
        <taxon>Ponerini</taxon>
        <taxon>Harpegnathos</taxon>
    </lineage>
</organism>
<dbReference type="AlphaFoldDB" id="E2BZM8"/>
<proteinExistence type="predicted"/>
<evidence type="ECO:0000256" key="1">
    <source>
        <dbReference type="SAM" id="MobiDB-lite"/>
    </source>
</evidence>
<dbReference type="InParanoid" id="E2BZM8"/>
<gene>
    <name evidence="2" type="ORF">EAI_08309</name>
</gene>
<feature type="compositionally biased region" description="Basic and acidic residues" evidence="1">
    <location>
        <begin position="103"/>
        <end position="116"/>
    </location>
</feature>